<organism evidence="1">
    <name type="scientific">Cuerna arida</name>
    <dbReference type="NCBI Taxonomy" id="1464854"/>
    <lineage>
        <taxon>Eukaryota</taxon>
        <taxon>Metazoa</taxon>
        <taxon>Ecdysozoa</taxon>
        <taxon>Arthropoda</taxon>
        <taxon>Hexapoda</taxon>
        <taxon>Insecta</taxon>
        <taxon>Pterygota</taxon>
        <taxon>Neoptera</taxon>
        <taxon>Paraneoptera</taxon>
        <taxon>Hemiptera</taxon>
        <taxon>Auchenorrhyncha</taxon>
        <taxon>Membracoidea</taxon>
        <taxon>Cicadellidae</taxon>
        <taxon>Cicadellinae</taxon>
        <taxon>Proconiini</taxon>
        <taxon>Cuerna</taxon>
    </lineage>
</organism>
<gene>
    <name evidence="1" type="ORF">g.12729</name>
</gene>
<sequence length="436" mass="49019">LCSCVYKIVNVLIVYIVRMYRLTYRLPLQISKIHKEIAHQVRKFTMNDGRHQFLRMEKPAYTLNSNALDRIIARALGQNMRNETAIKPLLPLVNSEAHICCSDVNVTTASVAFGRWAIPKLKTELLSSDPLISKNAIKSLLDMVHDPEKAVEAIRLNVIPRLVRLMICEDAYVRQHVLMILEVLAMQPGGKMAIVAHKTIMSNLSDLLSDTDVNVRISAAKTSLALASWYLGVDEMIKKQYIITTINRLNTEQDDRIVTILLETLELLLDQDMEAKKVALSNGGMKLAVMMENPVAEIRAKTVAVIGQMARHWDGKQMLQQHRSDILARLTQLLKDQNVAVKSQAAGALMFALCTTEAKLHCLTLATMSDLLDCAQMFRAPGLQMNSIKALTSLAESPKGQVILRRNIHRVQDIRPADEIVKRHKEILLTVINRVI</sequence>
<protein>
    <recommendedName>
        <fullName evidence="2">Condensin complex subunit 1 C-terminal domain-containing protein</fullName>
    </recommendedName>
</protein>
<dbReference type="PANTHER" id="PTHR15599:SF1">
    <property type="entry name" value="RADIAL SPOKE HEAD 14 HOMOLOG"/>
    <property type="match status" value="1"/>
</dbReference>
<name>A0A1B6ESR5_9HEMI</name>
<dbReference type="PANTHER" id="PTHR15599">
    <property type="entry name" value="RTDR1"/>
    <property type="match status" value="1"/>
</dbReference>
<feature type="non-terminal residue" evidence="1">
    <location>
        <position position="1"/>
    </location>
</feature>
<proteinExistence type="predicted"/>
<dbReference type="EMBL" id="GECZ01028773">
    <property type="protein sequence ID" value="JAS40996.1"/>
    <property type="molecule type" value="Transcribed_RNA"/>
</dbReference>
<dbReference type="Gene3D" id="1.25.10.10">
    <property type="entry name" value="Leucine-rich Repeat Variant"/>
    <property type="match status" value="2"/>
</dbReference>
<dbReference type="AlphaFoldDB" id="A0A1B6ESR5"/>
<accession>A0A1B6ESR5</accession>
<dbReference type="InterPro" id="IPR011989">
    <property type="entry name" value="ARM-like"/>
</dbReference>
<evidence type="ECO:0000313" key="1">
    <source>
        <dbReference type="EMBL" id="JAS40996.1"/>
    </source>
</evidence>
<dbReference type="SUPFAM" id="SSF48371">
    <property type="entry name" value="ARM repeat"/>
    <property type="match status" value="1"/>
</dbReference>
<dbReference type="InterPro" id="IPR042856">
    <property type="entry name" value="RSP14"/>
</dbReference>
<reference evidence="1" key="1">
    <citation type="submission" date="2015-11" db="EMBL/GenBank/DDBJ databases">
        <title>De novo transcriptome assembly of four potential Pierce s Disease insect vectors from Arizona vineyards.</title>
        <authorList>
            <person name="Tassone E.E."/>
        </authorList>
    </citation>
    <scope>NUCLEOTIDE SEQUENCE</scope>
</reference>
<dbReference type="InterPro" id="IPR016024">
    <property type="entry name" value="ARM-type_fold"/>
</dbReference>
<evidence type="ECO:0008006" key="2">
    <source>
        <dbReference type="Google" id="ProtNLM"/>
    </source>
</evidence>